<reference evidence="4 5" key="1">
    <citation type="submission" date="2015-12" db="EMBL/GenBank/DDBJ databases">
        <title>Genome sequence of Aneurinibacillus soli.</title>
        <authorList>
            <person name="Lee J.S."/>
            <person name="Lee K.C."/>
            <person name="Kim K.K."/>
            <person name="Lee B.W."/>
        </authorList>
    </citation>
    <scope>NUCLEOTIDE SEQUENCE [LARGE SCALE GENOMIC DNA]</scope>
    <source>
        <strain evidence="4 5">CB4</strain>
    </source>
</reference>
<dbReference type="Pfam" id="PF16113">
    <property type="entry name" value="ECH_2"/>
    <property type="match status" value="1"/>
</dbReference>
<dbReference type="EMBL" id="AP017312">
    <property type="protein sequence ID" value="BAU28405.1"/>
    <property type="molecule type" value="Genomic_DNA"/>
</dbReference>
<dbReference type="KEGG" id="asoc:CB4_02579"/>
<sequence length="364" mass="40453">MENTQQQDVLFNVENGVGRIVLNRPKALNALSVTMVDEIGKQLSAWENDAQVTVVTVEGAGEKGLCAGGDMRSFYDKKDDNVEEHAVNFFGIEYRMNLQMYRYPKPIVAYMNGIVMGGGVGISIFAAERIVTERSKLSMPEMNIGFFPDVGGSYFMNQMPGHMGRYLALTAHLFNGADAIYLGAADHYIESTSWDALKADIVARDWTQKADAAEELRMLLQKYAVTAPASSLAAVQEKVDAHFAHESVVDILASLDRAAQEGDEWAQQTATTLRTKSPISMAVALEQLIRGKQMSAADCFCMEMDMSMHFMHSHDFYEGVRSVLVDKDRNPKWNPATVEEVGREDVEAFFVSPWAKEDHPLANE</sequence>
<keyword evidence="4" id="KW-0456">Lyase</keyword>
<dbReference type="InterPro" id="IPR032259">
    <property type="entry name" value="HIBYL-CoA-H"/>
</dbReference>
<evidence type="ECO:0000313" key="5">
    <source>
        <dbReference type="Proteomes" id="UP000217696"/>
    </source>
</evidence>
<proteinExistence type="predicted"/>
<name>A0A0U5AXE9_9BACL</name>
<evidence type="ECO:0000256" key="2">
    <source>
        <dbReference type="ARBA" id="ARBA00011915"/>
    </source>
</evidence>
<dbReference type="PANTHER" id="PTHR43176:SF3">
    <property type="entry name" value="3-HYDROXYISOBUTYRYL-COA HYDROLASE, MITOCHONDRIAL"/>
    <property type="match status" value="1"/>
</dbReference>
<keyword evidence="3" id="KW-0378">Hydrolase</keyword>
<dbReference type="Proteomes" id="UP000217696">
    <property type="component" value="Chromosome"/>
</dbReference>
<evidence type="ECO:0000256" key="1">
    <source>
        <dbReference type="ARBA" id="ARBA00001709"/>
    </source>
</evidence>
<dbReference type="InterPro" id="IPR045004">
    <property type="entry name" value="ECH_dom"/>
</dbReference>
<dbReference type="GO" id="GO:0006574">
    <property type="term" value="P:L-valine catabolic process"/>
    <property type="evidence" value="ECO:0007669"/>
    <property type="project" value="TreeGrafter"/>
</dbReference>
<organism evidence="4 5">
    <name type="scientific">Aneurinibacillus soli</name>
    <dbReference type="NCBI Taxonomy" id="1500254"/>
    <lineage>
        <taxon>Bacteria</taxon>
        <taxon>Bacillati</taxon>
        <taxon>Bacillota</taxon>
        <taxon>Bacilli</taxon>
        <taxon>Bacillales</taxon>
        <taxon>Paenibacillaceae</taxon>
        <taxon>Aneurinibacillus group</taxon>
        <taxon>Aneurinibacillus</taxon>
    </lineage>
</organism>
<dbReference type="Gene3D" id="3.90.226.10">
    <property type="entry name" value="2-enoyl-CoA Hydratase, Chain A, domain 1"/>
    <property type="match status" value="1"/>
</dbReference>
<dbReference type="EC" id="3.1.2.4" evidence="2"/>
<dbReference type="PANTHER" id="PTHR43176">
    <property type="entry name" value="3-HYDROXYISOBUTYRYL-COA HYDROLASE-RELATED"/>
    <property type="match status" value="1"/>
</dbReference>
<evidence type="ECO:0000256" key="3">
    <source>
        <dbReference type="ARBA" id="ARBA00022801"/>
    </source>
</evidence>
<gene>
    <name evidence="4" type="primary">caiD</name>
    <name evidence="4" type="ORF">CB4_02579</name>
</gene>
<dbReference type="GO" id="GO:0003860">
    <property type="term" value="F:3-hydroxyisobutyryl-CoA hydrolase activity"/>
    <property type="evidence" value="ECO:0007669"/>
    <property type="project" value="UniProtKB-EC"/>
</dbReference>
<protein>
    <recommendedName>
        <fullName evidence="2">3-hydroxyisobutyryl-CoA hydrolase</fullName>
        <ecNumber evidence="2">3.1.2.4</ecNumber>
    </recommendedName>
</protein>
<comment type="catalytic activity">
    <reaction evidence="1">
        <text>3-hydroxy-2-methylpropanoyl-CoA + H2O = 3-hydroxy-2-methylpropanoate + CoA + H(+)</text>
        <dbReference type="Rhea" id="RHEA:20888"/>
        <dbReference type="ChEBI" id="CHEBI:11805"/>
        <dbReference type="ChEBI" id="CHEBI:15377"/>
        <dbReference type="ChEBI" id="CHEBI:15378"/>
        <dbReference type="ChEBI" id="CHEBI:57287"/>
        <dbReference type="ChEBI" id="CHEBI:57340"/>
        <dbReference type="EC" id="3.1.2.4"/>
    </reaction>
</comment>
<accession>A0A0U5AXE9</accession>
<dbReference type="SUPFAM" id="SSF52096">
    <property type="entry name" value="ClpP/crotonase"/>
    <property type="match status" value="1"/>
</dbReference>
<dbReference type="InterPro" id="IPR029045">
    <property type="entry name" value="ClpP/crotonase-like_dom_sf"/>
</dbReference>
<dbReference type="OrthoDB" id="9775794at2"/>
<dbReference type="CDD" id="cd06558">
    <property type="entry name" value="crotonase-like"/>
    <property type="match status" value="1"/>
</dbReference>
<evidence type="ECO:0000313" key="4">
    <source>
        <dbReference type="EMBL" id="BAU28405.1"/>
    </source>
</evidence>
<dbReference type="RefSeq" id="WP_096466163.1">
    <property type="nucleotide sequence ID" value="NZ_AP017312.1"/>
</dbReference>
<dbReference type="NCBIfam" id="NF004127">
    <property type="entry name" value="PRK05617.1"/>
    <property type="match status" value="1"/>
</dbReference>
<dbReference type="AlphaFoldDB" id="A0A0U5AXE9"/>
<keyword evidence="5" id="KW-1185">Reference proteome</keyword>
<dbReference type="GO" id="GO:0016829">
    <property type="term" value="F:lyase activity"/>
    <property type="evidence" value="ECO:0007669"/>
    <property type="project" value="UniProtKB-KW"/>
</dbReference>